<evidence type="ECO:0000313" key="1">
    <source>
        <dbReference type="EMBL" id="SMH63940.1"/>
    </source>
</evidence>
<dbReference type="Proteomes" id="UP000281966">
    <property type="component" value="Segment"/>
</dbReference>
<name>A0A1X7QI08_9CAUD</name>
<sequence>MMDKIIKMREVKPGMMVKFAGKYRLVLDNCRKENILTIRVNGKAQLFAPNADIDVEVRIK</sequence>
<reference evidence="2" key="1">
    <citation type="submission" date="2017-04" db="EMBL/GenBank/DDBJ databases">
        <authorList>
            <person name="Millard A."/>
            <person name="Redgwell R T."/>
            <person name="Michniewski S."/>
        </authorList>
    </citation>
    <scope>NUCLEOTIDE SEQUENCE [LARGE SCALE GENOMIC DNA]</scope>
</reference>
<dbReference type="EMBL" id="LT841304">
    <property type="protein sequence ID" value="SMH63940.1"/>
    <property type="molecule type" value="Genomic_DNA"/>
</dbReference>
<proteinExistence type="predicted"/>
<organism evidence="1 2">
    <name type="scientific">Escherichia phage vB_EcoS_swan01</name>
    <dbReference type="NCBI Taxonomy" id="2496549"/>
    <lineage>
        <taxon>Viruses</taxon>
        <taxon>Duplodnaviria</taxon>
        <taxon>Heunggongvirae</taxon>
        <taxon>Uroviricota</taxon>
        <taxon>Caudoviricetes</taxon>
        <taxon>Drexlerviridae</taxon>
        <taxon>Tempevirinae</taxon>
        <taxon>Warwickvirus</taxon>
        <taxon>Warwickvirus ityhuna</taxon>
        <taxon>Warwickvirus swan01</taxon>
    </lineage>
</organism>
<keyword evidence="2" id="KW-1185">Reference proteome</keyword>
<protein>
    <submittedName>
        <fullName evidence="1">Uncharacterized protein</fullName>
    </submittedName>
</protein>
<gene>
    <name evidence="1" type="ORF">SWAN_00055</name>
</gene>
<accession>A0A1X7QI08</accession>
<evidence type="ECO:0000313" key="2">
    <source>
        <dbReference type="Proteomes" id="UP000281966"/>
    </source>
</evidence>